<dbReference type="SUPFAM" id="SSF81301">
    <property type="entry name" value="Nucleotidyltransferase"/>
    <property type="match status" value="1"/>
</dbReference>
<evidence type="ECO:0000256" key="1">
    <source>
        <dbReference type="SAM" id="MobiDB-lite"/>
    </source>
</evidence>
<comment type="caution">
    <text evidence="2">The sequence shown here is derived from an EMBL/GenBank/DDBJ whole genome shotgun (WGS) entry which is preliminary data.</text>
</comment>
<organism evidence="2 3">
    <name type="scientific">Helicobacter baculiformis</name>
    <dbReference type="NCBI Taxonomy" id="427351"/>
    <lineage>
        <taxon>Bacteria</taxon>
        <taxon>Pseudomonadati</taxon>
        <taxon>Campylobacterota</taxon>
        <taxon>Epsilonproteobacteria</taxon>
        <taxon>Campylobacterales</taxon>
        <taxon>Helicobacteraceae</taxon>
        <taxon>Helicobacter</taxon>
    </lineage>
</organism>
<dbReference type="InterPro" id="IPR043519">
    <property type="entry name" value="NT_sf"/>
</dbReference>
<feature type="compositionally biased region" description="Polar residues" evidence="1">
    <location>
        <begin position="209"/>
        <end position="233"/>
    </location>
</feature>
<sequence>MIARLEASSILKSVGSIESKIKRKRGDIGAINDLLRGALITPTKDALDSQLVRIVDSLRAQGIEPTLELHHRGSGYQGIHVQFEFNGVGSEVQLHTAQSWGVKKKLDEIYHILREQEVNPTLSREELNALLEESQRLAQDVDLDINALTSFAVSLDKNATSEKSVLARKSPKDLNDSQNSRLKSYSNTALSGNSEPWANAYSRLDSPLNQNVNLSTGKGNIQTPLNESSTSPLKITPKASGRGVL</sequence>
<keyword evidence="3" id="KW-1185">Reference proteome</keyword>
<proteinExistence type="predicted"/>
<evidence type="ECO:0000313" key="2">
    <source>
        <dbReference type="EMBL" id="MFC3847624.1"/>
    </source>
</evidence>
<dbReference type="RefSeq" id="WP_104752853.1">
    <property type="nucleotide sequence ID" value="NZ_FZMF01000056.1"/>
</dbReference>
<evidence type="ECO:0000313" key="3">
    <source>
        <dbReference type="Proteomes" id="UP001595783"/>
    </source>
</evidence>
<feature type="compositionally biased region" description="Polar residues" evidence="1">
    <location>
        <begin position="176"/>
        <end position="189"/>
    </location>
</feature>
<gene>
    <name evidence="2" type="ORF">ACFOPX_03625</name>
</gene>
<dbReference type="EMBL" id="JBHRZO010000017">
    <property type="protein sequence ID" value="MFC3847624.1"/>
    <property type="molecule type" value="Genomic_DNA"/>
</dbReference>
<dbReference type="Proteomes" id="UP001595783">
    <property type="component" value="Unassembled WGS sequence"/>
</dbReference>
<reference evidence="3" key="1">
    <citation type="journal article" date="2019" name="Int. J. Syst. Evol. Microbiol.">
        <title>The Global Catalogue of Microorganisms (GCM) 10K type strain sequencing project: providing services to taxonomists for standard genome sequencing and annotation.</title>
        <authorList>
            <consortium name="The Broad Institute Genomics Platform"/>
            <consortium name="The Broad Institute Genome Sequencing Center for Infectious Disease"/>
            <person name="Wu L."/>
            <person name="Ma J."/>
        </authorList>
    </citation>
    <scope>NUCLEOTIDE SEQUENCE [LARGE SCALE GENOMIC DNA]</scope>
    <source>
        <strain evidence="3">CCUG 53816</strain>
    </source>
</reference>
<feature type="region of interest" description="Disordered" evidence="1">
    <location>
        <begin position="209"/>
        <end position="245"/>
    </location>
</feature>
<accession>A0ABV7ZIY8</accession>
<protein>
    <submittedName>
        <fullName evidence="2">Uncharacterized protein</fullName>
    </submittedName>
</protein>
<feature type="region of interest" description="Disordered" evidence="1">
    <location>
        <begin position="164"/>
        <end position="189"/>
    </location>
</feature>
<name>A0ABV7ZIY8_9HELI</name>